<reference evidence="1" key="1">
    <citation type="submission" date="2014-11" db="EMBL/GenBank/DDBJ databases">
        <authorList>
            <person name="Amaro Gonzalez C."/>
        </authorList>
    </citation>
    <scope>NUCLEOTIDE SEQUENCE</scope>
</reference>
<sequence length="46" mass="5211">MFKTPDGTMVFTIHTSLIPALIPKHQWIPFSKRSLNEPTSPPFVSD</sequence>
<accession>A0A0E9WAE5</accession>
<dbReference type="AlphaFoldDB" id="A0A0E9WAE5"/>
<reference evidence="1" key="2">
    <citation type="journal article" date="2015" name="Fish Shellfish Immunol.">
        <title>Early steps in the European eel (Anguilla anguilla)-Vibrio vulnificus interaction in the gills: Role of the RtxA13 toxin.</title>
        <authorList>
            <person name="Callol A."/>
            <person name="Pajuelo D."/>
            <person name="Ebbesson L."/>
            <person name="Teles M."/>
            <person name="MacKenzie S."/>
            <person name="Amaro C."/>
        </authorList>
    </citation>
    <scope>NUCLEOTIDE SEQUENCE</scope>
</reference>
<name>A0A0E9WAE5_ANGAN</name>
<evidence type="ECO:0000313" key="1">
    <source>
        <dbReference type="EMBL" id="JAH87312.1"/>
    </source>
</evidence>
<dbReference type="EMBL" id="GBXM01021265">
    <property type="protein sequence ID" value="JAH87312.1"/>
    <property type="molecule type" value="Transcribed_RNA"/>
</dbReference>
<protein>
    <submittedName>
        <fullName evidence="1">Uncharacterized protein</fullName>
    </submittedName>
</protein>
<organism evidence="1">
    <name type="scientific">Anguilla anguilla</name>
    <name type="common">European freshwater eel</name>
    <name type="synonym">Muraena anguilla</name>
    <dbReference type="NCBI Taxonomy" id="7936"/>
    <lineage>
        <taxon>Eukaryota</taxon>
        <taxon>Metazoa</taxon>
        <taxon>Chordata</taxon>
        <taxon>Craniata</taxon>
        <taxon>Vertebrata</taxon>
        <taxon>Euteleostomi</taxon>
        <taxon>Actinopterygii</taxon>
        <taxon>Neopterygii</taxon>
        <taxon>Teleostei</taxon>
        <taxon>Anguilliformes</taxon>
        <taxon>Anguillidae</taxon>
        <taxon>Anguilla</taxon>
    </lineage>
</organism>
<proteinExistence type="predicted"/>